<comment type="caution">
    <text evidence="1">The sequence shown here is derived from an EMBL/GenBank/DDBJ whole genome shotgun (WGS) entry which is preliminary data.</text>
</comment>
<dbReference type="SUPFAM" id="SSF56112">
    <property type="entry name" value="Protein kinase-like (PK-like)"/>
    <property type="match status" value="1"/>
</dbReference>
<evidence type="ECO:0000313" key="1">
    <source>
        <dbReference type="EMBL" id="TRM64601.1"/>
    </source>
</evidence>
<dbReference type="STRING" id="97359.A0A550CIF6"/>
<keyword evidence="2" id="KW-1185">Reference proteome</keyword>
<reference evidence="1 2" key="1">
    <citation type="journal article" date="2019" name="New Phytol.">
        <title>Comparative genomics reveals unique wood-decay strategies and fruiting body development in the Schizophyllaceae.</title>
        <authorList>
            <person name="Almasi E."/>
            <person name="Sahu N."/>
            <person name="Krizsan K."/>
            <person name="Balint B."/>
            <person name="Kovacs G.M."/>
            <person name="Kiss B."/>
            <person name="Cseklye J."/>
            <person name="Drula E."/>
            <person name="Henrissat B."/>
            <person name="Nagy I."/>
            <person name="Chovatia M."/>
            <person name="Adam C."/>
            <person name="LaButti K."/>
            <person name="Lipzen A."/>
            <person name="Riley R."/>
            <person name="Grigoriev I.V."/>
            <person name="Nagy L.G."/>
        </authorList>
    </citation>
    <scope>NUCLEOTIDE SEQUENCE [LARGE SCALE GENOMIC DNA]</scope>
    <source>
        <strain evidence="1 2">NL-1724</strain>
    </source>
</reference>
<dbReference type="InterPro" id="IPR011009">
    <property type="entry name" value="Kinase-like_dom_sf"/>
</dbReference>
<name>A0A550CIF6_9AGAR</name>
<sequence length="283" mass="31307">MTTTDYDFLPNSILPDRDAIITKCKEAGFCGGTGFPLRDANGEAIIAWVKYGPYVTVNEARTQDFASKELARTPDFALVKAPRVFDAFQWEHPAFTLGCIVMEYVDGSDCGPVDVDDVAKAVQRLIDIRGPDLAPGHIGGTLVHSFFFLDWVAPARYTSVTDLQDHINNILKHKGDSRRVDIVSEAENGLFLCPCDIDPGNFRRRSIDGQLFALDFGATCLLPSSFFAVAMRLSENRFCRKVAQRVTYNEPEDVSAIVAASYYLVQFGAQPVALPRRLQVANT</sequence>
<protein>
    <recommendedName>
        <fullName evidence="3">Aminoglycoside phosphotransferase domain-containing protein</fullName>
    </recommendedName>
</protein>
<dbReference type="OrthoDB" id="3250044at2759"/>
<gene>
    <name evidence="1" type="ORF">BD626DRAFT_492381</name>
</gene>
<accession>A0A550CIF6</accession>
<dbReference type="EMBL" id="VDMD01000007">
    <property type="protein sequence ID" value="TRM64601.1"/>
    <property type="molecule type" value="Genomic_DNA"/>
</dbReference>
<evidence type="ECO:0008006" key="3">
    <source>
        <dbReference type="Google" id="ProtNLM"/>
    </source>
</evidence>
<proteinExistence type="predicted"/>
<dbReference type="Proteomes" id="UP000320762">
    <property type="component" value="Unassembled WGS sequence"/>
</dbReference>
<organism evidence="1 2">
    <name type="scientific">Schizophyllum amplum</name>
    <dbReference type="NCBI Taxonomy" id="97359"/>
    <lineage>
        <taxon>Eukaryota</taxon>
        <taxon>Fungi</taxon>
        <taxon>Dikarya</taxon>
        <taxon>Basidiomycota</taxon>
        <taxon>Agaricomycotina</taxon>
        <taxon>Agaricomycetes</taxon>
        <taxon>Agaricomycetidae</taxon>
        <taxon>Agaricales</taxon>
        <taxon>Schizophyllaceae</taxon>
        <taxon>Schizophyllum</taxon>
    </lineage>
</organism>
<evidence type="ECO:0000313" key="2">
    <source>
        <dbReference type="Proteomes" id="UP000320762"/>
    </source>
</evidence>
<dbReference type="AlphaFoldDB" id="A0A550CIF6"/>